<dbReference type="Proteomes" id="UP000221580">
    <property type="component" value="Unassembled WGS sequence"/>
</dbReference>
<evidence type="ECO:0008006" key="4">
    <source>
        <dbReference type="Google" id="ProtNLM"/>
    </source>
</evidence>
<reference evidence="2 3" key="2">
    <citation type="submission" date="2017-10" db="EMBL/GenBank/DDBJ databases">
        <title>Bacterial endophytes that colonize and modify switchgrass growth.</title>
        <authorList>
            <person name="Debolt S."/>
        </authorList>
    </citation>
    <scope>NUCLEOTIDE SEQUENCE [LARGE SCALE GENOMIC DNA]</scope>
    <source>
        <strain evidence="2 3">A2-S9</strain>
    </source>
</reference>
<name>A0A7Z1K5Q0_9PSED</name>
<keyword evidence="1" id="KW-1133">Transmembrane helix</keyword>
<accession>A0A7Z1K5Q0</accession>
<sequence length="236" mass="25644">MKIRTSFMILGGLLALSGSGYLLADTLALSVPLPAPLPQLKVLTLLIGIHLLGMCFGLGGATMLDLWILRWMRRGSLPVEIGRTFHFISDAITIGLCLLWLSGLGFLALYAMESPEKFENPKLWAKVIVVIVLTFNGIIIHALVLPEALRDLSRPLLFGVSRKRAALFLASGAVSGVSWYTAFAFGIFRELNNSVTFTLLVIMWLTLIVAASLAAMLLWLNSAAGTRKPPSLSHPT</sequence>
<reference evidence="2 3" key="1">
    <citation type="submission" date="2017-09" db="EMBL/GenBank/DDBJ databases">
        <authorList>
            <person name="DeBolt S."/>
            <person name="Huntemann M."/>
            <person name="Clum A."/>
            <person name="Pillay M."/>
            <person name="Palaniappan K."/>
            <person name="Varghese N."/>
            <person name="Mikhailova N."/>
            <person name="Stamatis D."/>
            <person name="Reddy T."/>
            <person name="Daum C."/>
            <person name="Shapiro N."/>
            <person name="Ivanova N."/>
            <person name="Kyrpides N."/>
            <person name="Woyke T."/>
        </authorList>
    </citation>
    <scope>NUCLEOTIDE SEQUENCE [LARGE SCALE GENOMIC DNA]</scope>
    <source>
        <strain evidence="2 3">A2-S9</strain>
    </source>
</reference>
<keyword evidence="1" id="KW-0472">Membrane</keyword>
<evidence type="ECO:0000256" key="1">
    <source>
        <dbReference type="SAM" id="Phobius"/>
    </source>
</evidence>
<feature type="transmembrane region" description="Helical" evidence="1">
    <location>
        <begin position="123"/>
        <end position="145"/>
    </location>
</feature>
<comment type="caution">
    <text evidence="2">The sequence shown here is derived from an EMBL/GenBank/DDBJ whole genome shotgun (WGS) entry which is preliminary data.</text>
</comment>
<feature type="transmembrane region" description="Helical" evidence="1">
    <location>
        <begin position="40"/>
        <end position="67"/>
    </location>
</feature>
<dbReference type="RefSeq" id="WP_193603354.1">
    <property type="nucleotide sequence ID" value="NZ_PDJN01000001.1"/>
</dbReference>
<proteinExistence type="predicted"/>
<dbReference type="EMBL" id="PDJN01000001">
    <property type="protein sequence ID" value="PFG72537.1"/>
    <property type="molecule type" value="Genomic_DNA"/>
</dbReference>
<gene>
    <name evidence="2" type="ORF">DM05_2928</name>
</gene>
<feature type="transmembrane region" description="Helical" evidence="1">
    <location>
        <begin position="87"/>
        <end position="111"/>
    </location>
</feature>
<keyword evidence="1" id="KW-0812">Transmembrane</keyword>
<feature type="transmembrane region" description="Helical" evidence="1">
    <location>
        <begin position="166"/>
        <end position="188"/>
    </location>
</feature>
<feature type="transmembrane region" description="Helical" evidence="1">
    <location>
        <begin position="194"/>
        <end position="220"/>
    </location>
</feature>
<protein>
    <recommendedName>
        <fullName evidence="4">DUF2214 domain-containing protein</fullName>
    </recommendedName>
</protein>
<dbReference type="AlphaFoldDB" id="A0A7Z1K5Q0"/>
<organism evidence="2 3">
    <name type="scientific">Pseudomonas poae</name>
    <dbReference type="NCBI Taxonomy" id="200451"/>
    <lineage>
        <taxon>Bacteria</taxon>
        <taxon>Pseudomonadati</taxon>
        <taxon>Pseudomonadota</taxon>
        <taxon>Gammaproteobacteria</taxon>
        <taxon>Pseudomonadales</taxon>
        <taxon>Pseudomonadaceae</taxon>
        <taxon>Pseudomonas</taxon>
    </lineage>
</organism>
<evidence type="ECO:0000313" key="2">
    <source>
        <dbReference type="EMBL" id="PFG72537.1"/>
    </source>
</evidence>
<evidence type="ECO:0000313" key="3">
    <source>
        <dbReference type="Proteomes" id="UP000221580"/>
    </source>
</evidence>